<organism evidence="1">
    <name type="scientific">Aspergillus flavus</name>
    <dbReference type="NCBI Taxonomy" id="5059"/>
    <lineage>
        <taxon>Eukaryota</taxon>
        <taxon>Fungi</taxon>
        <taxon>Dikarya</taxon>
        <taxon>Ascomycota</taxon>
        <taxon>Pezizomycotina</taxon>
        <taxon>Eurotiomycetes</taxon>
        <taxon>Eurotiomycetidae</taxon>
        <taxon>Eurotiales</taxon>
        <taxon>Aspergillaceae</taxon>
        <taxon>Aspergillus</taxon>
        <taxon>Aspergillus subgen. Circumdati</taxon>
    </lineage>
</organism>
<gene>
    <name evidence="1" type="ORF">BDV35DRAFT_346764</name>
</gene>
<dbReference type="AlphaFoldDB" id="A0A5N6H541"/>
<dbReference type="Proteomes" id="UP000325434">
    <property type="component" value="Unassembled WGS sequence"/>
</dbReference>
<name>A0A5N6H541_ASPFL</name>
<protein>
    <submittedName>
        <fullName evidence="1">Uncharacterized protein</fullName>
    </submittedName>
</protein>
<sequence length="82" mass="8979">MLLRFVVGLTAGSTRFLLPFSLTATFLLSIRGRVPASSVSTLTGGLTTSTGNLRGRSRSVIHHIRHFRRKKKRGEKKGSKGI</sequence>
<evidence type="ECO:0000313" key="1">
    <source>
        <dbReference type="EMBL" id="KAB8248699.1"/>
    </source>
</evidence>
<dbReference type="EMBL" id="ML734577">
    <property type="protein sequence ID" value="KAB8248699.1"/>
    <property type="molecule type" value="Genomic_DNA"/>
</dbReference>
<reference evidence="1" key="1">
    <citation type="submission" date="2019-04" db="EMBL/GenBank/DDBJ databases">
        <title>Friends and foes A comparative genomics study of 23 Aspergillus species from section Flavi.</title>
        <authorList>
            <consortium name="DOE Joint Genome Institute"/>
            <person name="Kjaerbolling I."/>
            <person name="Vesth T."/>
            <person name="Frisvad J.C."/>
            <person name="Nybo J.L."/>
            <person name="Theobald S."/>
            <person name="Kildgaard S."/>
            <person name="Isbrandt T."/>
            <person name="Kuo A."/>
            <person name="Sato A."/>
            <person name="Lyhne E.K."/>
            <person name="Kogle M.E."/>
            <person name="Wiebenga A."/>
            <person name="Kun R.S."/>
            <person name="Lubbers R.J."/>
            <person name="Makela M.R."/>
            <person name="Barry K."/>
            <person name="Chovatia M."/>
            <person name="Clum A."/>
            <person name="Daum C."/>
            <person name="Haridas S."/>
            <person name="He G."/>
            <person name="LaButti K."/>
            <person name="Lipzen A."/>
            <person name="Mondo S."/>
            <person name="Riley R."/>
            <person name="Salamov A."/>
            <person name="Simmons B.A."/>
            <person name="Magnuson J.K."/>
            <person name="Henrissat B."/>
            <person name="Mortensen U.H."/>
            <person name="Larsen T.O."/>
            <person name="Devries R.P."/>
            <person name="Grigoriev I.V."/>
            <person name="Machida M."/>
            <person name="Baker S.E."/>
            <person name="Andersen M.R."/>
        </authorList>
    </citation>
    <scope>NUCLEOTIDE SEQUENCE [LARGE SCALE GENOMIC DNA]</scope>
    <source>
        <strain evidence="1">CBS 121.62</strain>
    </source>
</reference>
<accession>A0A5N6H541</accession>
<proteinExistence type="predicted"/>